<dbReference type="SUPFAM" id="SSF52540">
    <property type="entry name" value="P-loop containing nucleoside triphosphate hydrolases"/>
    <property type="match status" value="1"/>
</dbReference>
<dbReference type="EMBL" id="CP045275">
    <property type="protein sequence ID" value="QJX81260.1"/>
    <property type="molecule type" value="Genomic_DNA"/>
</dbReference>
<sequence length="784" mass="92237">MRNIKEVDITVKILINHKFISDAPFKGDNEDFFVFDNIEDIEQIKREILHGTSTCYLVSGYRGVGKTSFISKVEHEINKEDISRGIFIKINTPKYESYSFLLRKIIRGIYLSTSNHYNIADLRKQNRNIIKRIELLFDRTFSDVEHLQKNSLKHEKVSSLNFSVNLKKLTILVIAFVVTGLNLKFNLIDVITSFRRNKYIDLFLFSIPAFWATFELFKYKKTLSKTDTEFAEISRKTLYDDEIAETQLINLLEDLNTIGLYPVFVLDELDKIDNVEQLESLIGDLKPVMLSGLASFILVSGQELYYKFNSAHVHDDALIASIFSNTVHIPLLSKKGFFDMFKKILDDPNLINEKPIQDYVNSQILNSNRLPRRFIHLIRQDLRWENEKAYLKLDDNDMKAYETDAKLLKIIDLLKEKELLEAGYGEGIIDFFTTQLHIWIQKIKLRGNSFFNKEEVYNIENDYKSSHPSWYFTRLNTLIASLLEKLSELDFLEKMIEKSEQDEEIIYYRWTEQVTIKTDINIDAESEFQSQFLSNFIKFESSLRKIYEDVFRNNNLKRRHSPSQMIKALEDVEIKPLRWIKDDDKNGLKPIMDLRNRIVHGESINLNDLDNAHIYNVQLTKIRSQLNTEYTYYIIKKNLNVFDYFITDTPFTPIFDCEAVHKTDDKAEKIIFTVNDIQNFDVDSFRRFMASVLNYIRDYNEKSSQGIYYVFIFHGINIKSSRDRTLKQMFDGTISDHFFSLKDKIVTLYIPKEENTDLQETVAKTLDNLLKKGFNSERIKDIVQ</sequence>
<dbReference type="Gene3D" id="3.40.50.300">
    <property type="entry name" value="P-loop containing nucleotide triphosphate hydrolases"/>
    <property type="match status" value="1"/>
</dbReference>
<evidence type="ECO:0000259" key="1">
    <source>
        <dbReference type="Pfam" id="PF07693"/>
    </source>
</evidence>
<name>A0A6M6E366_PRIMG</name>
<dbReference type="AlphaFoldDB" id="A0A6M6E366"/>
<reference evidence="2 3" key="1">
    <citation type="submission" date="2019-10" db="EMBL/GenBank/DDBJ databases">
        <title>Complete genome sequences for adaption low water activity.</title>
        <authorList>
            <person name="Zhao L."/>
            <person name="Zhong J."/>
        </authorList>
    </citation>
    <scope>NUCLEOTIDE SEQUENCE [LARGE SCALE GENOMIC DNA]</scope>
    <source>
        <strain evidence="2 3">FDU301</strain>
        <plasmid evidence="3">pfdu301c</plasmid>
    </source>
</reference>
<organism evidence="2 3">
    <name type="scientific">Priestia megaterium</name>
    <name type="common">Bacillus megaterium</name>
    <dbReference type="NCBI Taxonomy" id="1404"/>
    <lineage>
        <taxon>Bacteria</taxon>
        <taxon>Bacillati</taxon>
        <taxon>Bacillota</taxon>
        <taxon>Bacilli</taxon>
        <taxon>Bacillales</taxon>
        <taxon>Bacillaceae</taxon>
        <taxon>Priestia</taxon>
    </lineage>
</organism>
<evidence type="ECO:0000313" key="2">
    <source>
        <dbReference type="EMBL" id="QJX81260.1"/>
    </source>
</evidence>
<geneLocation type="plasmid" evidence="3">
    <name>pfdu301c</name>
</geneLocation>
<keyword evidence="2" id="KW-0614">Plasmid</keyword>
<dbReference type="InterPro" id="IPR011646">
    <property type="entry name" value="KAP_P-loop"/>
</dbReference>
<evidence type="ECO:0000313" key="3">
    <source>
        <dbReference type="Proteomes" id="UP000501076"/>
    </source>
</evidence>
<gene>
    <name evidence="2" type="ORF">FDZ14_34725</name>
</gene>
<dbReference type="Proteomes" id="UP000501076">
    <property type="component" value="Plasmid pFDU301C"/>
</dbReference>
<protein>
    <recommendedName>
        <fullName evidence="1">KAP NTPase domain-containing protein</fullName>
    </recommendedName>
</protein>
<dbReference type="InterPro" id="IPR027417">
    <property type="entry name" value="P-loop_NTPase"/>
</dbReference>
<dbReference type="Pfam" id="PF07693">
    <property type="entry name" value="KAP_NTPase"/>
    <property type="match status" value="1"/>
</dbReference>
<proteinExistence type="predicted"/>
<accession>A0A6M6E366</accession>
<feature type="domain" description="KAP NTPase" evidence="1">
    <location>
        <begin position="51"/>
        <end position="298"/>
    </location>
</feature>